<evidence type="ECO:0000256" key="1">
    <source>
        <dbReference type="SAM" id="Coils"/>
    </source>
</evidence>
<feature type="compositionally biased region" description="Acidic residues" evidence="2">
    <location>
        <begin position="431"/>
        <end position="445"/>
    </location>
</feature>
<dbReference type="EMBL" id="DVMQ01000018">
    <property type="protein sequence ID" value="HIU24589.1"/>
    <property type="molecule type" value="Genomic_DNA"/>
</dbReference>
<dbReference type="AlphaFoldDB" id="A0A9D1HXY5"/>
<evidence type="ECO:0000313" key="4">
    <source>
        <dbReference type="Proteomes" id="UP000824078"/>
    </source>
</evidence>
<gene>
    <name evidence="3" type="ORF">IAD17_06675</name>
</gene>
<dbReference type="InterPro" id="IPR019219">
    <property type="entry name" value="DUF2130"/>
</dbReference>
<dbReference type="PIRSF" id="PIRSF005850">
    <property type="entry name" value="UCP005850"/>
    <property type="match status" value="1"/>
</dbReference>
<comment type="caution">
    <text evidence="3">The sequence shown here is derived from an EMBL/GenBank/DDBJ whole genome shotgun (WGS) entry which is preliminary data.</text>
</comment>
<keyword evidence="1" id="KW-0175">Coiled coil</keyword>
<name>A0A9D1HXY5_9ACTN</name>
<reference evidence="3" key="2">
    <citation type="journal article" date="2021" name="PeerJ">
        <title>Extensive microbial diversity within the chicken gut microbiome revealed by metagenomics and culture.</title>
        <authorList>
            <person name="Gilroy R."/>
            <person name="Ravi A."/>
            <person name="Getino M."/>
            <person name="Pursley I."/>
            <person name="Horton D.L."/>
            <person name="Alikhan N.F."/>
            <person name="Baker D."/>
            <person name="Gharbi K."/>
            <person name="Hall N."/>
            <person name="Watson M."/>
            <person name="Adriaenssens E.M."/>
            <person name="Foster-Nyarko E."/>
            <person name="Jarju S."/>
            <person name="Secka A."/>
            <person name="Antonio M."/>
            <person name="Oren A."/>
            <person name="Chaudhuri R.R."/>
            <person name="La Ragione R."/>
            <person name="Hildebrand F."/>
            <person name="Pallen M.J."/>
        </authorList>
    </citation>
    <scope>NUCLEOTIDE SEQUENCE</scope>
    <source>
        <strain evidence="3">ChiHjej12B11-29160</strain>
    </source>
</reference>
<dbReference type="Pfam" id="PF09903">
    <property type="entry name" value="DUF2130"/>
    <property type="match status" value="1"/>
</dbReference>
<accession>A0A9D1HXY5</accession>
<dbReference type="Proteomes" id="UP000824078">
    <property type="component" value="Unassembled WGS sequence"/>
</dbReference>
<feature type="region of interest" description="Disordered" evidence="2">
    <location>
        <begin position="418"/>
        <end position="445"/>
    </location>
</feature>
<proteinExistence type="predicted"/>
<organism evidence="3 4">
    <name type="scientific">Candidatus Coprovicinus avistercoris</name>
    <dbReference type="NCBI Taxonomy" id="2840754"/>
    <lineage>
        <taxon>Bacteria</taxon>
        <taxon>Bacillati</taxon>
        <taxon>Actinomycetota</taxon>
        <taxon>Coriobacteriia</taxon>
        <taxon>Coriobacteriales</taxon>
        <taxon>Coriobacteriaceae</taxon>
        <taxon>Coriobacteriaceae incertae sedis</taxon>
        <taxon>Candidatus Coprovicinus</taxon>
    </lineage>
</organism>
<reference evidence="3" key="1">
    <citation type="submission" date="2020-10" db="EMBL/GenBank/DDBJ databases">
        <authorList>
            <person name="Gilroy R."/>
        </authorList>
    </citation>
    <scope>NUCLEOTIDE SEQUENCE</scope>
    <source>
        <strain evidence="3">ChiHjej12B11-29160</strain>
    </source>
</reference>
<evidence type="ECO:0000256" key="2">
    <source>
        <dbReference type="SAM" id="MobiDB-lite"/>
    </source>
</evidence>
<protein>
    <submittedName>
        <fullName evidence="3">DUF2130 domain-containing protein</fullName>
    </submittedName>
</protein>
<sequence>MGEITCPQCGAVFKVDETSYAEIVRQVRDEQFVREVHEREQALKREHEAALKLEHERAAHELQTSVETTRHTYETELTERDAKIAELSAKIETLTSQQSTEVELAVVRATHQIEQERDEARSQLAQERAVHESERKQLQTAHALEIEQERKNNAALVRYKDEEIERLRDMKARLSTKMVGETLEQHCETEFNRLRMTAFPRAYFEKDNDASSGTKGDYIFREATEDGTEVISIMFEMKNENDTTASKHKNEDFFKKLDHDRKQKGCEYAVLVTLLEPESELYNTGIVDVSYRYPKMYVIRPQFFIPMITLLRNSAMNALSYRQELAEARRQNIDVTNFEEKMNEFKTGFAKNYDAAHRRFETAISEIDKTIDHLNKVKENLLASDRQLRFANDKADGLTIRKLTWGNPTMKAAFDEVRDAQQKSVSSEVAPDLDEAVEPDDIMQP</sequence>
<feature type="coiled-coil region" evidence="1">
    <location>
        <begin position="110"/>
        <end position="141"/>
    </location>
</feature>
<evidence type="ECO:0000313" key="3">
    <source>
        <dbReference type="EMBL" id="HIU24589.1"/>
    </source>
</evidence>